<gene>
    <name evidence="2" type="ORF">Drose_28535</name>
</gene>
<organism evidence="2 3">
    <name type="scientific">Dactylosporangium roseum</name>
    <dbReference type="NCBI Taxonomy" id="47989"/>
    <lineage>
        <taxon>Bacteria</taxon>
        <taxon>Bacillati</taxon>
        <taxon>Actinomycetota</taxon>
        <taxon>Actinomycetes</taxon>
        <taxon>Micromonosporales</taxon>
        <taxon>Micromonosporaceae</taxon>
        <taxon>Dactylosporangium</taxon>
    </lineage>
</organism>
<accession>A0ABY5YZA0</accession>
<sequence>MVARLRPAATVRTGGHVGRHVLILAPAGCLAAAKIGVAPGAVWCLYCWYCSPGRRSGPRCRAGGVRLPGLVAMAGAVGPGVTAGHRAAAGG</sequence>
<feature type="transmembrane region" description="Helical" evidence="1">
    <location>
        <begin position="20"/>
        <end position="49"/>
    </location>
</feature>
<keyword evidence="3" id="KW-1185">Reference proteome</keyword>
<evidence type="ECO:0000313" key="3">
    <source>
        <dbReference type="Proteomes" id="UP001058271"/>
    </source>
</evidence>
<keyword evidence="1" id="KW-0812">Transmembrane</keyword>
<evidence type="ECO:0000313" key="2">
    <source>
        <dbReference type="EMBL" id="UWZ35080.1"/>
    </source>
</evidence>
<evidence type="ECO:0000256" key="1">
    <source>
        <dbReference type="SAM" id="Phobius"/>
    </source>
</evidence>
<dbReference type="EMBL" id="CP073721">
    <property type="protein sequence ID" value="UWZ35080.1"/>
    <property type="molecule type" value="Genomic_DNA"/>
</dbReference>
<protein>
    <submittedName>
        <fullName evidence="2">Uncharacterized protein</fullName>
    </submittedName>
</protein>
<keyword evidence="1" id="KW-0472">Membrane</keyword>
<name>A0ABY5YZA0_9ACTN</name>
<keyword evidence="1" id="KW-1133">Transmembrane helix</keyword>
<dbReference type="RefSeq" id="WP_260724425.1">
    <property type="nucleotide sequence ID" value="NZ_BAAABS010000082.1"/>
</dbReference>
<reference evidence="2" key="1">
    <citation type="submission" date="2021-04" db="EMBL/GenBank/DDBJ databases">
        <title>Biosynthetic gene clusters of Dactylosporangioum roseum.</title>
        <authorList>
            <person name="Hartkoorn R.C."/>
            <person name="Beaudoing E."/>
            <person name="Hot D."/>
            <person name="Moureu S."/>
        </authorList>
    </citation>
    <scope>NUCLEOTIDE SEQUENCE</scope>
    <source>
        <strain evidence="2">NRRL B-16295</strain>
    </source>
</reference>
<dbReference type="Proteomes" id="UP001058271">
    <property type="component" value="Chromosome"/>
</dbReference>
<proteinExistence type="predicted"/>